<organism evidence="1">
    <name type="scientific">Panicum hallii</name>
    <dbReference type="NCBI Taxonomy" id="206008"/>
    <lineage>
        <taxon>Eukaryota</taxon>
        <taxon>Viridiplantae</taxon>
        <taxon>Streptophyta</taxon>
        <taxon>Embryophyta</taxon>
        <taxon>Tracheophyta</taxon>
        <taxon>Spermatophyta</taxon>
        <taxon>Magnoliopsida</taxon>
        <taxon>Liliopsida</taxon>
        <taxon>Poales</taxon>
        <taxon>Poaceae</taxon>
        <taxon>PACMAD clade</taxon>
        <taxon>Panicoideae</taxon>
        <taxon>Panicodae</taxon>
        <taxon>Paniceae</taxon>
        <taxon>Panicinae</taxon>
        <taxon>Panicum</taxon>
        <taxon>Panicum sect. Panicum</taxon>
    </lineage>
</organism>
<evidence type="ECO:0000313" key="1">
    <source>
        <dbReference type="EMBL" id="PVH33440.1"/>
    </source>
</evidence>
<sequence length="75" mass="8708">MSWAIWRARNKMAIEKSFPKTPLDVIWSGISFVQKWRLLLNEAEQTEIDGLGMKMKTWLDNFLPSEAPVSDIVEL</sequence>
<dbReference type="EMBL" id="CM008053">
    <property type="protein sequence ID" value="PVH33440.1"/>
    <property type="molecule type" value="Genomic_DNA"/>
</dbReference>
<proteinExistence type="predicted"/>
<gene>
    <name evidence="1" type="ORF">PAHAL_8G004700</name>
</gene>
<protein>
    <submittedName>
        <fullName evidence="1">Uncharacterized protein</fullName>
    </submittedName>
</protein>
<name>A0A2T8I6Z1_9POAL</name>
<dbReference type="AlphaFoldDB" id="A0A2T8I6Z1"/>
<reference evidence="1" key="1">
    <citation type="submission" date="2018-04" db="EMBL/GenBank/DDBJ databases">
        <title>WGS assembly of Panicum hallii.</title>
        <authorList>
            <person name="Lovell J."/>
            <person name="Jenkins J."/>
            <person name="Lowry D."/>
            <person name="Mamidi S."/>
            <person name="Sreedasyam A."/>
            <person name="Weng X."/>
            <person name="Barry K."/>
            <person name="Bonette J."/>
            <person name="Campitelli B."/>
            <person name="Daum C."/>
            <person name="Gordon S."/>
            <person name="Gould B."/>
            <person name="Lipzen A."/>
            <person name="Macqueen A."/>
            <person name="Palacio-Mejia J."/>
            <person name="Plott C."/>
            <person name="Shakirov E."/>
            <person name="Shu S."/>
            <person name="Yoshinaga Y."/>
            <person name="Zane M."/>
            <person name="Rokhsar D."/>
            <person name="Grimwood J."/>
            <person name="Schmutz J."/>
            <person name="Juenger T."/>
        </authorList>
    </citation>
    <scope>NUCLEOTIDE SEQUENCE [LARGE SCALE GENOMIC DNA]</scope>
    <source>
        <strain evidence="1">FIL2</strain>
    </source>
</reference>
<accession>A0A2T8I6Z1</accession>
<dbReference type="Proteomes" id="UP000243499">
    <property type="component" value="Chromosome 8"/>
</dbReference>
<dbReference type="Gramene" id="PVH33440">
    <property type="protein sequence ID" value="PVH33440"/>
    <property type="gene ID" value="PAHAL_8G004700"/>
</dbReference>